<dbReference type="AlphaFoldDB" id="A0A1V9EDQ1"/>
<dbReference type="Pfam" id="PF02687">
    <property type="entry name" value="FtsX"/>
    <property type="match status" value="2"/>
</dbReference>
<dbReference type="RefSeq" id="WP_165759038.1">
    <property type="nucleotide sequence ID" value="NZ_FOCZ01000004.1"/>
</dbReference>
<evidence type="ECO:0000313" key="9">
    <source>
        <dbReference type="EMBL" id="OQP44260.1"/>
    </source>
</evidence>
<feature type="domain" description="MacB-like periplasmic core" evidence="8">
    <location>
        <begin position="20"/>
        <end position="256"/>
    </location>
</feature>
<evidence type="ECO:0000256" key="6">
    <source>
        <dbReference type="SAM" id="Phobius"/>
    </source>
</evidence>
<evidence type="ECO:0000256" key="5">
    <source>
        <dbReference type="ARBA" id="ARBA00023136"/>
    </source>
</evidence>
<evidence type="ECO:0000256" key="2">
    <source>
        <dbReference type="ARBA" id="ARBA00022475"/>
    </source>
</evidence>
<gene>
    <name evidence="9" type="ORF">A4H97_33285</name>
</gene>
<proteinExistence type="predicted"/>
<comment type="subcellular location">
    <subcellularLocation>
        <location evidence="1">Cell membrane</location>
        <topology evidence="1">Multi-pass membrane protein</topology>
    </subcellularLocation>
</comment>
<protein>
    <recommendedName>
        <fullName evidence="11">Cell division protein FtsX</fullName>
    </recommendedName>
</protein>
<feature type="transmembrane region" description="Helical" evidence="6">
    <location>
        <begin position="21"/>
        <end position="43"/>
    </location>
</feature>
<evidence type="ECO:0000259" key="7">
    <source>
        <dbReference type="Pfam" id="PF02687"/>
    </source>
</evidence>
<dbReference type="EMBL" id="LVXG01000035">
    <property type="protein sequence ID" value="OQP44260.1"/>
    <property type="molecule type" value="Genomic_DNA"/>
</dbReference>
<evidence type="ECO:0000256" key="4">
    <source>
        <dbReference type="ARBA" id="ARBA00022989"/>
    </source>
</evidence>
<keyword evidence="5 6" id="KW-0472">Membrane</keyword>
<dbReference type="InterPro" id="IPR025857">
    <property type="entry name" value="MacB_PCD"/>
</dbReference>
<dbReference type="PANTHER" id="PTHR30572">
    <property type="entry name" value="MEMBRANE COMPONENT OF TRANSPORTER-RELATED"/>
    <property type="match status" value="1"/>
</dbReference>
<evidence type="ECO:0000256" key="1">
    <source>
        <dbReference type="ARBA" id="ARBA00004651"/>
    </source>
</evidence>
<keyword evidence="2" id="KW-1003">Cell membrane</keyword>
<comment type="caution">
    <text evidence="9">The sequence shown here is derived from an EMBL/GenBank/DDBJ whole genome shotgun (WGS) entry which is preliminary data.</text>
</comment>
<evidence type="ECO:0000259" key="8">
    <source>
        <dbReference type="Pfam" id="PF12704"/>
    </source>
</evidence>
<organism evidence="9 10">
    <name type="scientific">Niastella yeongjuensis</name>
    <dbReference type="NCBI Taxonomy" id="354355"/>
    <lineage>
        <taxon>Bacteria</taxon>
        <taxon>Pseudomonadati</taxon>
        <taxon>Bacteroidota</taxon>
        <taxon>Chitinophagia</taxon>
        <taxon>Chitinophagales</taxon>
        <taxon>Chitinophagaceae</taxon>
        <taxon>Niastella</taxon>
    </lineage>
</organism>
<dbReference type="InterPro" id="IPR050250">
    <property type="entry name" value="Macrolide_Exporter_MacB"/>
</dbReference>
<feature type="domain" description="ABC3 transporter permease C-terminal" evidence="7">
    <location>
        <begin position="301"/>
        <end position="413"/>
    </location>
</feature>
<evidence type="ECO:0000256" key="3">
    <source>
        <dbReference type="ARBA" id="ARBA00022692"/>
    </source>
</evidence>
<reference evidence="10" key="1">
    <citation type="submission" date="2016-04" db="EMBL/GenBank/DDBJ databases">
        <authorList>
            <person name="Chen L."/>
            <person name="Zhuang W."/>
            <person name="Wang G."/>
        </authorList>
    </citation>
    <scope>NUCLEOTIDE SEQUENCE [LARGE SCALE GENOMIC DNA]</scope>
    <source>
        <strain evidence="10">17621</strain>
    </source>
</reference>
<feature type="transmembrane region" description="Helical" evidence="6">
    <location>
        <begin position="295"/>
        <end position="316"/>
    </location>
</feature>
<feature type="transmembrane region" description="Helical" evidence="6">
    <location>
        <begin position="703"/>
        <end position="727"/>
    </location>
</feature>
<evidence type="ECO:0000313" key="10">
    <source>
        <dbReference type="Proteomes" id="UP000192610"/>
    </source>
</evidence>
<dbReference type="PROSITE" id="PS51257">
    <property type="entry name" value="PROKAR_LIPOPROTEIN"/>
    <property type="match status" value="1"/>
</dbReference>
<name>A0A1V9EDQ1_9BACT</name>
<dbReference type="GO" id="GO:0005886">
    <property type="term" value="C:plasma membrane"/>
    <property type="evidence" value="ECO:0007669"/>
    <property type="project" value="UniProtKB-SubCell"/>
</dbReference>
<dbReference type="PANTHER" id="PTHR30572:SF18">
    <property type="entry name" value="ABC-TYPE MACROLIDE FAMILY EXPORT SYSTEM PERMEASE COMPONENT 2"/>
    <property type="match status" value="1"/>
</dbReference>
<feature type="transmembrane region" description="Helical" evidence="6">
    <location>
        <begin position="437"/>
        <end position="456"/>
    </location>
</feature>
<feature type="transmembrane region" description="Helical" evidence="6">
    <location>
        <begin position="787"/>
        <end position="807"/>
    </location>
</feature>
<dbReference type="GO" id="GO:0022857">
    <property type="term" value="F:transmembrane transporter activity"/>
    <property type="evidence" value="ECO:0007669"/>
    <property type="project" value="TreeGrafter"/>
</dbReference>
<dbReference type="STRING" id="354355.SAMN05660816_02831"/>
<keyword evidence="4 6" id="KW-1133">Transmembrane helix</keyword>
<feature type="transmembrane region" description="Helical" evidence="6">
    <location>
        <begin position="387"/>
        <end position="406"/>
    </location>
</feature>
<keyword evidence="10" id="KW-1185">Reference proteome</keyword>
<dbReference type="InterPro" id="IPR003838">
    <property type="entry name" value="ABC3_permease_C"/>
</dbReference>
<accession>A0A1V9EDQ1</accession>
<keyword evidence="3 6" id="KW-0812">Transmembrane</keyword>
<feature type="transmembrane region" description="Helical" evidence="6">
    <location>
        <begin position="351"/>
        <end position="375"/>
    </location>
</feature>
<evidence type="ECO:0008006" key="11">
    <source>
        <dbReference type="Google" id="ProtNLM"/>
    </source>
</evidence>
<dbReference type="Proteomes" id="UP000192610">
    <property type="component" value="Unassembled WGS sequence"/>
</dbReference>
<sequence length="826" mass="90788">MIEKQLLFALRRLGRHKLTTSINLLGLTFGILSCVVIFLYVAFEFSYDKFHTNAARIYRVVVPTTHDYGIQSNGAMMSGPLGPALRQEATGFSAVTTLFTDDTRVLIPSVGQPPQVIPAISGDETYHITFADTDYLKIFHYQWLAGNPATALQKPFSVVLTESEARRYFQAGAPADWMGRSVVYEDSLTVSVTGIVKDWDQNTDFDFKDLISYSSLEQSFLKTYIHDWGNLRSGINVYVKLAPGTTMAHVEQQFNAFCKRHIGPKATLSLQPLADIHFNAAYQDMYGRRAHKPTLFALAGIALFILVIAAINFINLSTAQSLLRAKEIGIRKVMGSSTSGLVRQFLIETGIIVVAAMALALLLVDPVIAALHGFIPQGVRLHMTNPGTWLFIGVTIFTTCLIAGWYPGRALSSFLPVISLKGQGVRQLNSKSYLRKGLIVFQFAVSLLFIIGTMMVSRQIHYMINTDLGFSKDAIVTIDIPRGQPNNRKDVLATEIHHLAGVRQVSLNTADPQALYHMIRWTSLEYKGASDEKIMPGGDYIDTGYISLYGLTLVAGRNFYLSDTARRSIPAAGAAAAQPSYRAFILNETAARALGFTRPADAIGKQVINGQASGPVVGVVKDFHSDDMHQTIRPFIFSTQAGTGSQLSIKLSSASLSAAEVKTLMTNMESVYKKIYPGTVFQSRFFDESLEQLYKQERQTSQILNIAMGIAIFISCMGLFGLAAFTANQRTREIGIRKVLGAGVPQLVSMLSREFVLLVGISTVIAAPVAGWGVYQWLQSFAYRTSMPWWLFVLAGVVAMVIALLTVSLQTIRAATANPVKSLRVE</sequence>
<feature type="transmembrane region" description="Helical" evidence="6">
    <location>
        <begin position="755"/>
        <end position="775"/>
    </location>
</feature>
<dbReference type="Pfam" id="PF12704">
    <property type="entry name" value="MacB_PCD"/>
    <property type="match status" value="1"/>
</dbReference>
<feature type="domain" description="ABC3 transporter permease C-terminal" evidence="7">
    <location>
        <begin position="706"/>
        <end position="819"/>
    </location>
</feature>